<dbReference type="AlphaFoldDB" id="A0A1H0CMW0"/>
<name>A0A1H0CMW0_9HYPH</name>
<reference evidence="3 4" key="1">
    <citation type="submission" date="2016-10" db="EMBL/GenBank/DDBJ databases">
        <authorList>
            <person name="de Groot N.N."/>
        </authorList>
    </citation>
    <scope>NUCLEOTIDE SEQUENCE [LARGE SCALE GENOMIC DNA]</scope>
    <source>
        <strain evidence="4">L7-484,KACC 16230,DSM 25025</strain>
    </source>
</reference>
<dbReference type="GO" id="GO:0005829">
    <property type="term" value="C:cytosol"/>
    <property type="evidence" value="ECO:0007669"/>
    <property type="project" value="TreeGrafter"/>
</dbReference>
<evidence type="ECO:0000313" key="3">
    <source>
        <dbReference type="EMBL" id="SDN59226.1"/>
    </source>
</evidence>
<evidence type="ECO:0000256" key="1">
    <source>
        <dbReference type="ARBA" id="ARBA00023125"/>
    </source>
</evidence>
<dbReference type="Proteomes" id="UP000198793">
    <property type="component" value="Unassembled WGS sequence"/>
</dbReference>
<dbReference type="CDD" id="cd00093">
    <property type="entry name" value="HTH_XRE"/>
    <property type="match status" value="1"/>
</dbReference>
<gene>
    <name evidence="3" type="ORF">SAMN05192530_101382</name>
</gene>
<dbReference type="RefSeq" id="WP_090668035.1">
    <property type="nucleotide sequence ID" value="NZ_FNIT01000001.1"/>
</dbReference>
<dbReference type="OrthoDB" id="407979at2"/>
<evidence type="ECO:0000313" key="4">
    <source>
        <dbReference type="Proteomes" id="UP000198793"/>
    </source>
</evidence>
<proteinExistence type="predicted"/>
<dbReference type="EMBL" id="FNIT01000001">
    <property type="protein sequence ID" value="SDN59226.1"/>
    <property type="molecule type" value="Genomic_DNA"/>
</dbReference>
<accession>A0A1H0CMW0</accession>
<organism evidence="3 4">
    <name type="scientific">Aureimonas jatrophae</name>
    <dbReference type="NCBI Taxonomy" id="1166073"/>
    <lineage>
        <taxon>Bacteria</taxon>
        <taxon>Pseudomonadati</taxon>
        <taxon>Pseudomonadota</taxon>
        <taxon>Alphaproteobacteria</taxon>
        <taxon>Hyphomicrobiales</taxon>
        <taxon>Aurantimonadaceae</taxon>
        <taxon>Aureimonas</taxon>
    </lineage>
</organism>
<dbReference type="GO" id="GO:0003677">
    <property type="term" value="F:DNA binding"/>
    <property type="evidence" value="ECO:0007669"/>
    <property type="project" value="UniProtKB-KW"/>
</dbReference>
<dbReference type="PROSITE" id="PS50943">
    <property type="entry name" value="HTH_CROC1"/>
    <property type="match status" value="1"/>
</dbReference>
<dbReference type="InterPro" id="IPR001387">
    <property type="entry name" value="Cro/C1-type_HTH"/>
</dbReference>
<dbReference type="InterPro" id="IPR050807">
    <property type="entry name" value="TransReg_Diox_bact_type"/>
</dbReference>
<dbReference type="SMART" id="SM00530">
    <property type="entry name" value="HTH_XRE"/>
    <property type="match status" value="1"/>
</dbReference>
<protein>
    <submittedName>
        <fullName evidence="3">Helix-turn-helix domain-containing protein</fullName>
    </submittedName>
</protein>
<feature type="domain" description="HTH cro/C1-type" evidence="2">
    <location>
        <begin position="68"/>
        <end position="122"/>
    </location>
</feature>
<keyword evidence="4" id="KW-1185">Reference proteome</keyword>
<dbReference type="Gene3D" id="1.10.260.40">
    <property type="entry name" value="lambda repressor-like DNA-binding domains"/>
    <property type="match status" value="1"/>
</dbReference>
<dbReference type="SUPFAM" id="SSF47413">
    <property type="entry name" value="lambda repressor-like DNA-binding domains"/>
    <property type="match status" value="1"/>
</dbReference>
<dbReference type="PANTHER" id="PTHR46797">
    <property type="entry name" value="HTH-TYPE TRANSCRIPTIONAL REGULATOR"/>
    <property type="match status" value="1"/>
</dbReference>
<dbReference type="Pfam" id="PF13560">
    <property type="entry name" value="HTH_31"/>
    <property type="match status" value="1"/>
</dbReference>
<dbReference type="PANTHER" id="PTHR46797:SF1">
    <property type="entry name" value="METHYLPHOSPHONATE SYNTHASE"/>
    <property type="match status" value="1"/>
</dbReference>
<keyword evidence="1" id="KW-0238">DNA-binding</keyword>
<dbReference type="InterPro" id="IPR010982">
    <property type="entry name" value="Lambda_DNA-bd_dom_sf"/>
</dbReference>
<dbReference type="GO" id="GO:0003700">
    <property type="term" value="F:DNA-binding transcription factor activity"/>
    <property type="evidence" value="ECO:0007669"/>
    <property type="project" value="TreeGrafter"/>
</dbReference>
<dbReference type="STRING" id="1166073.SAMN05192530_101382"/>
<sequence>MNKQVIVSPTGERLVVIAEADFDALVEAADDRSDREAVVDYQRRLAAGETEFVPAAMVDRILAGESALRVWREHRGLSVSALAEAAGLSQPFVSQIESGRRVAGRDSLARLAAALGVDADDLE</sequence>
<evidence type="ECO:0000259" key="2">
    <source>
        <dbReference type="PROSITE" id="PS50943"/>
    </source>
</evidence>